<name>A0ABN8I825_9NEOP</name>
<feature type="region of interest" description="Disordered" evidence="1">
    <location>
        <begin position="80"/>
        <end position="101"/>
    </location>
</feature>
<feature type="compositionally biased region" description="Basic residues" evidence="1">
    <location>
        <begin position="551"/>
        <end position="573"/>
    </location>
</feature>
<keyword evidence="3" id="KW-1185">Reference proteome</keyword>
<protein>
    <submittedName>
        <fullName evidence="2">Uncharacterized protein</fullName>
    </submittedName>
</protein>
<feature type="compositionally biased region" description="Polar residues" evidence="1">
    <location>
        <begin position="365"/>
        <end position="375"/>
    </location>
</feature>
<feature type="region of interest" description="Disordered" evidence="1">
    <location>
        <begin position="347"/>
        <end position="534"/>
    </location>
</feature>
<organism evidence="2 3">
    <name type="scientific">Iphiclides podalirius</name>
    <name type="common">scarce swallowtail</name>
    <dbReference type="NCBI Taxonomy" id="110791"/>
    <lineage>
        <taxon>Eukaryota</taxon>
        <taxon>Metazoa</taxon>
        <taxon>Ecdysozoa</taxon>
        <taxon>Arthropoda</taxon>
        <taxon>Hexapoda</taxon>
        <taxon>Insecta</taxon>
        <taxon>Pterygota</taxon>
        <taxon>Neoptera</taxon>
        <taxon>Endopterygota</taxon>
        <taxon>Lepidoptera</taxon>
        <taxon>Glossata</taxon>
        <taxon>Ditrysia</taxon>
        <taxon>Papilionoidea</taxon>
        <taxon>Papilionidae</taxon>
        <taxon>Papilioninae</taxon>
        <taxon>Iphiclides</taxon>
    </lineage>
</organism>
<dbReference type="EMBL" id="OW152830">
    <property type="protein sequence ID" value="CAH2048350.1"/>
    <property type="molecule type" value="Genomic_DNA"/>
</dbReference>
<feature type="region of interest" description="Disordered" evidence="1">
    <location>
        <begin position="548"/>
        <end position="573"/>
    </location>
</feature>
<feature type="compositionally biased region" description="Basic and acidic residues" evidence="1">
    <location>
        <begin position="147"/>
        <end position="158"/>
    </location>
</feature>
<reference evidence="2" key="1">
    <citation type="submission" date="2022-03" db="EMBL/GenBank/DDBJ databases">
        <authorList>
            <person name="Martin H S."/>
        </authorList>
    </citation>
    <scope>NUCLEOTIDE SEQUENCE</scope>
</reference>
<feature type="compositionally biased region" description="Acidic residues" evidence="1">
    <location>
        <begin position="125"/>
        <end position="138"/>
    </location>
</feature>
<feature type="non-terminal residue" evidence="2">
    <location>
        <position position="1"/>
    </location>
</feature>
<feature type="compositionally biased region" description="Polar residues" evidence="1">
    <location>
        <begin position="398"/>
        <end position="410"/>
    </location>
</feature>
<gene>
    <name evidence="2" type="ORF">IPOD504_LOCUS6018</name>
</gene>
<dbReference type="Proteomes" id="UP000837857">
    <property type="component" value="Chromosome 18"/>
</dbReference>
<sequence length="573" mass="63405">MPEINLNGLQYVEDNELKQAWKSSRRERIKQQEEKIWEEFIQEQDIVHSVCESDPYQFIEQLPDTYLQELLCERLNKKQENDMRDDEEQSEFPIDPTDSVPARDHCADEAEDGHNVLHIFHDEVDSEELSGTEGEALDESGGSPCTVREKEEAEEKPPDPQQVTEKVSIRSSENIASVIENSIYCAKVKDLRVKINEELLSIMTSLERLDLSNEDPEDLRKMLKRSAEFCSRFNRIHLYQLQRQVKDAERGCGVSGAAAAGGGRHTQLQAQLLRLTSLHHNVLQALCMVGGAAGAGRDVTALLRALPAPQRAQALYADELLATCDKLDEALERHSVMMADVVRRLEEPDKNPYAKPSQARGQKRPSASSNKSPAKTASRADGSLSMYSLDTHRLSLRGKSSSARVNQASGTLKARGSAGRAPKKLATPKSQTKSPVRRRGRRDAEVPTLVQTVATCASSRTSLARAAPNSGRGEARPTLAKGRSPEASRRSSGTCSPRSPTAKGNGGRSGPPPTGRSPTVTTVEKRSHRTPTTVSARNLMYEWCGRVSPSHSRRQVGTGRRKRWLSASRPRHT</sequence>
<accession>A0ABN8I825</accession>
<evidence type="ECO:0000256" key="1">
    <source>
        <dbReference type="SAM" id="MobiDB-lite"/>
    </source>
</evidence>
<evidence type="ECO:0000313" key="2">
    <source>
        <dbReference type="EMBL" id="CAH2048350.1"/>
    </source>
</evidence>
<proteinExistence type="predicted"/>
<feature type="compositionally biased region" description="Polar residues" evidence="1">
    <location>
        <begin position="449"/>
        <end position="462"/>
    </location>
</feature>
<evidence type="ECO:0000313" key="3">
    <source>
        <dbReference type="Proteomes" id="UP000837857"/>
    </source>
</evidence>
<feature type="region of interest" description="Disordered" evidence="1">
    <location>
        <begin position="125"/>
        <end position="165"/>
    </location>
</feature>
<feature type="compositionally biased region" description="Polar residues" evidence="1">
    <location>
        <begin position="490"/>
        <end position="499"/>
    </location>
</feature>